<dbReference type="Proteomes" id="UP000323597">
    <property type="component" value="Chromosome A05"/>
</dbReference>
<keyword evidence="2" id="KW-1185">Reference proteome</keyword>
<dbReference type="EMBL" id="CM017640">
    <property type="protein sequence ID" value="TYJ38051.1"/>
    <property type="molecule type" value="Genomic_DNA"/>
</dbReference>
<evidence type="ECO:0000313" key="1">
    <source>
        <dbReference type="EMBL" id="TYJ38051.1"/>
    </source>
</evidence>
<reference evidence="1 2" key="1">
    <citation type="submission" date="2019-07" db="EMBL/GenBank/DDBJ databases">
        <title>WGS assembly of Gossypium mustelinum.</title>
        <authorList>
            <person name="Chen Z.J."/>
            <person name="Sreedasyam A."/>
            <person name="Ando A."/>
            <person name="Song Q."/>
            <person name="De L."/>
            <person name="Hulse-Kemp A."/>
            <person name="Ding M."/>
            <person name="Ye W."/>
            <person name="Kirkbride R."/>
            <person name="Jenkins J."/>
            <person name="Plott C."/>
            <person name="Lovell J."/>
            <person name="Lin Y.-M."/>
            <person name="Vaughn R."/>
            <person name="Liu B."/>
            <person name="Li W."/>
            <person name="Simpson S."/>
            <person name="Scheffler B."/>
            <person name="Saski C."/>
            <person name="Grover C."/>
            <person name="Hu G."/>
            <person name="Conover J."/>
            <person name="Carlson J."/>
            <person name="Shu S."/>
            <person name="Boston L."/>
            <person name="Williams M."/>
            <person name="Peterson D."/>
            <person name="Mcgee K."/>
            <person name="Jones D."/>
            <person name="Wendel J."/>
            <person name="Stelly D."/>
            <person name="Grimwood J."/>
            <person name="Schmutz J."/>
        </authorList>
    </citation>
    <scope>NUCLEOTIDE SEQUENCE [LARGE SCALE GENOMIC DNA]</scope>
    <source>
        <strain evidence="1">1408120.09</strain>
    </source>
</reference>
<dbReference type="AlphaFoldDB" id="A0A5D2ZKA4"/>
<organism evidence="1 2">
    <name type="scientific">Gossypium mustelinum</name>
    <name type="common">Cotton</name>
    <name type="synonym">Gossypium caicoense</name>
    <dbReference type="NCBI Taxonomy" id="34275"/>
    <lineage>
        <taxon>Eukaryota</taxon>
        <taxon>Viridiplantae</taxon>
        <taxon>Streptophyta</taxon>
        <taxon>Embryophyta</taxon>
        <taxon>Tracheophyta</taxon>
        <taxon>Spermatophyta</taxon>
        <taxon>Magnoliopsida</taxon>
        <taxon>eudicotyledons</taxon>
        <taxon>Gunneridae</taxon>
        <taxon>Pentapetalae</taxon>
        <taxon>rosids</taxon>
        <taxon>malvids</taxon>
        <taxon>Malvales</taxon>
        <taxon>Malvaceae</taxon>
        <taxon>Malvoideae</taxon>
        <taxon>Gossypium</taxon>
    </lineage>
</organism>
<accession>A0A5D2ZKA4</accession>
<evidence type="ECO:0000313" key="2">
    <source>
        <dbReference type="Proteomes" id="UP000323597"/>
    </source>
</evidence>
<name>A0A5D2ZKA4_GOSMU</name>
<sequence length="74" mass="8934">MADCVSMATGPCQRRTRPRRSVCRYCVCFFLIARKKLTTAITWLYSRMFQRKVQKFCFFHWLLLCCCRCFVSFL</sequence>
<gene>
    <name evidence="1" type="ORF">E1A91_A05G416100v1</name>
</gene>
<proteinExistence type="predicted"/>
<protein>
    <submittedName>
        <fullName evidence="1">Uncharacterized protein</fullName>
    </submittedName>
</protein>